<evidence type="ECO:0000313" key="2">
    <source>
        <dbReference type="EMBL" id="GCE08236.1"/>
    </source>
</evidence>
<feature type="compositionally biased region" description="Basic and acidic residues" evidence="1">
    <location>
        <begin position="1"/>
        <end position="14"/>
    </location>
</feature>
<accession>A0A401ZN99</accession>
<sequence>MRLRNVADGDDVGRRGSQGLPCRGGTGAAVAGAGSPVDLEGRLYMGVLVFGGIPDPFLDRYFERGKGGLHPYS</sequence>
<dbReference type="AlphaFoldDB" id="A0A401ZN99"/>
<keyword evidence="3" id="KW-1185">Reference proteome</keyword>
<reference evidence="3" key="1">
    <citation type="submission" date="2018-12" db="EMBL/GenBank/DDBJ databases">
        <title>Tengunoibacter tsumagoiensis gen. nov., sp. nov., Dictyobacter kobayashii sp. nov., D. alpinus sp. nov., and D. joshuensis sp. nov. and description of Dictyobacteraceae fam. nov. within the order Ktedonobacterales isolated from Tengu-no-mugimeshi.</title>
        <authorList>
            <person name="Wang C.M."/>
            <person name="Zheng Y."/>
            <person name="Sakai Y."/>
            <person name="Toyoda A."/>
            <person name="Minakuchi Y."/>
            <person name="Abe K."/>
            <person name="Yokota A."/>
            <person name="Yabe S."/>
        </authorList>
    </citation>
    <scope>NUCLEOTIDE SEQUENCE [LARGE SCALE GENOMIC DNA]</scope>
    <source>
        <strain evidence="3">S-27</strain>
    </source>
</reference>
<organism evidence="2 3">
    <name type="scientific">Dictyobacter aurantiacus</name>
    <dbReference type="NCBI Taxonomy" id="1936993"/>
    <lineage>
        <taxon>Bacteria</taxon>
        <taxon>Bacillati</taxon>
        <taxon>Chloroflexota</taxon>
        <taxon>Ktedonobacteria</taxon>
        <taxon>Ktedonobacterales</taxon>
        <taxon>Dictyobacteraceae</taxon>
        <taxon>Dictyobacter</taxon>
    </lineage>
</organism>
<evidence type="ECO:0000313" key="3">
    <source>
        <dbReference type="Proteomes" id="UP000287224"/>
    </source>
</evidence>
<feature type="region of interest" description="Disordered" evidence="1">
    <location>
        <begin position="1"/>
        <end position="31"/>
    </location>
</feature>
<dbReference type="Proteomes" id="UP000287224">
    <property type="component" value="Unassembled WGS sequence"/>
</dbReference>
<dbReference type="EMBL" id="BIFQ01000002">
    <property type="protein sequence ID" value="GCE08236.1"/>
    <property type="molecule type" value="Genomic_DNA"/>
</dbReference>
<comment type="caution">
    <text evidence="2">The sequence shown here is derived from an EMBL/GenBank/DDBJ whole genome shotgun (WGS) entry which is preliminary data.</text>
</comment>
<proteinExistence type="predicted"/>
<protein>
    <submittedName>
        <fullName evidence="2">Uncharacterized protein</fullName>
    </submittedName>
</protein>
<name>A0A401ZN99_9CHLR</name>
<evidence type="ECO:0000256" key="1">
    <source>
        <dbReference type="SAM" id="MobiDB-lite"/>
    </source>
</evidence>
<gene>
    <name evidence="2" type="ORF">KDAU_55650</name>
</gene>